<gene>
    <name evidence="3" type="ORF">ACFP3V_03250</name>
</gene>
<organism evidence="3 4">
    <name type="scientific">Streptacidiphilus monticola</name>
    <dbReference type="NCBI Taxonomy" id="2161674"/>
    <lineage>
        <taxon>Bacteria</taxon>
        <taxon>Bacillati</taxon>
        <taxon>Actinomycetota</taxon>
        <taxon>Actinomycetes</taxon>
        <taxon>Kitasatosporales</taxon>
        <taxon>Streptomycetaceae</taxon>
        <taxon>Streptacidiphilus</taxon>
    </lineage>
</organism>
<feature type="region of interest" description="Disordered" evidence="1">
    <location>
        <begin position="168"/>
        <end position="190"/>
    </location>
</feature>
<keyword evidence="2" id="KW-0812">Transmembrane</keyword>
<proteinExistence type="predicted"/>
<feature type="transmembrane region" description="Helical" evidence="2">
    <location>
        <begin position="24"/>
        <end position="50"/>
    </location>
</feature>
<reference evidence="4" key="1">
    <citation type="journal article" date="2019" name="Int. J. Syst. Evol. Microbiol.">
        <title>The Global Catalogue of Microorganisms (GCM) 10K type strain sequencing project: providing services to taxonomists for standard genome sequencing and annotation.</title>
        <authorList>
            <consortium name="The Broad Institute Genomics Platform"/>
            <consortium name="The Broad Institute Genome Sequencing Center for Infectious Disease"/>
            <person name="Wu L."/>
            <person name="Ma J."/>
        </authorList>
    </citation>
    <scope>NUCLEOTIDE SEQUENCE [LARGE SCALE GENOMIC DNA]</scope>
    <source>
        <strain evidence="4">JCM 4816</strain>
    </source>
</reference>
<comment type="caution">
    <text evidence="3">The sequence shown here is derived from an EMBL/GenBank/DDBJ whole genome shotgun (WGS) entry which is preliminary data.</text>
</comment>
<keyword evidence="2" id="KW-0472">Membrane</keyword>
<keyword evidence="2" id="KW-1133">Transmembrane helix</keyword>
<feature type="transmembrane region" description="Helical" evidence="2">
    <location>
        <begin position="139"/>
        <end position="162"/>
    </location>
</feature>
<feature type="transmembrane region" description="Helical" evidence="2">
    <location>
        <begin position="70"/>
        <end position="88"/>
    </location>
</feature>
<evidence type="ECO:0000313" key="4">
    <source>
        <dbReference type="Proteomes" id="UP001596174"/>
    </source>
</evidence>
<evidence type="ECO:0000256" key="1">
    <source>
        <dbReference type="SAM" id="MobiDB-lite"/>
    </source>
</evidence>
<evidence type="ECO:0000256" key="2">
    <source>
        <dbReference type="SAM" id="Phobius"/>
    </source>
</evidence>
<dbReference type="Proteomes" id="UP001596174">
    <property type="component" value="Unassembled WGS sequence"/>
</dbReference>
<dbReference type="EMBL" id="JBHSQJ010000010">
    <property type="protein sequence ID" value="MFC5906240.1"/>
    <property type="molecule type" value="Genomic_DNA"/>
</dbReference>
<feature type="transmembrane region" description="Helical" evidence="2">
    <location>
        <begin position="100"/>
        <end position="119"/>
    </location>
</feature>
<sequence length="190" mass="19484">MTTTAGAAPGPLFRLSPFERKAALTAHVIASVGWLGADVVLLALGVAGLATADVPTRDAVYRTAWLLGPYVLLPFGLLALLTGVLLGLGTKWGLLRHRWVVAKLVGTLGAVVAVTFALLPTLHSAYAGVAAGRGPGGAAYSLVAAPSVALVLYTAMTVLSYWKPRLGSRPGRATARPSRGRRPPDGASGP</sequence>
<dbReference type="RefSeq" id="WP_380579458.1">
    <property type="nucleotide sequence ID" value="NZ_JBHSQJ010000010.1"/>
</dbReference>
<protein>
    <submittedName>
        <fullName evidence="3">DUF2269 domain-containing protein</fullName>
    </submittedName>
</protein>
<evidence type="ECO:0000313" key="3">
    <source>
        <dbReference type="EMBL" id="MFC5906240.1"/>
    </source>
</evidence>
<keyword evidence="4" id="KW-1185">Reference proteome</keyword>
<name>A0ABW1FUU8_9ACTN</name>
<accession>A0ABW1FUU8</accession>